<keyword evidence="4" id="KW-1185">Reference proteome</keyword>
<feature type="region of interest" description="Disordered" evidence="2">
    <location>
        <begin position="311"/>
        <end position="333"/>
    </location>
</feature>
<feature type="coiled-coil region" evidence="1">
    <location>
        <begin position="254"/>
        <end position="292"/>
    </location>
</feature>
<keyword evidence="1" id="KW-0175">Coiled coil</keyword>
<dbReference type="EMBL" id="JACGCI010000157">
    <property type="protein sequence ID" value="KAF6743158.1"/>
    <property type="molecule type" value="Genomic_DNA"/>
</dbReference>
<evidence type="ECO:0000313" key="4">
    <source>
        <dbReference type="Proteomes" id="UP000521943"/>
    </source>
</evidence>
<gene>
    <name evidence="3" type="ORF">DFP72DRAFT_1080757</name>
</gene>
<dbReference type="OrthoDB" id="2610860at2759"/>
<dbReference type="Proteomes" id="UP000521943">
    <property type="component" value="Unassembled WGS sequence"/>
</dbReference>
<evidence type="ECO:0000256" key="2">
    <source>
        <dbReference type="SAM" id="MobiDB-lite"/>
    </source>
</evidence>
<organism evidence="3 4">
    <name type="scientific">Ephemerocybe angulata</name>
    <dbReference type="NCBI Taxonomy" id="980116"/>
    <lineage>
        <taxon>Eukaryota</taxon>
        <taxon>Fungi</taxon>
        <taxon>Dikarya</taxon>
        <taxon>Basidiomycota</taxon>
        <taxon>Agaricomycotina</taxon>
        <taxon>Agaricomycetes</taxon>
        <taxon>Agaricomycetidae</taxon>
        <taxon>Agaricales</taxon>
        <taxon>Agaricineae</taxon>
        <taxon>Psathyrellaceae</taxon>
        <taxon>Ephemerocybe</taxon>
    </lineage>
</organism>
<comment type="caution">
    <text evidence="3">The sequence shown here is derived from an EMBL/GenBank/DDBJ whole genome shotgun (WGS) entry which is preliminary data.</text>
</comment>
<evidence type="ECO:0000313" key="3">
    <source>
        <dbReference type="EMBL" id="KAF6743158.1"/>
    </source>
</evidence>
<reference evidence="3 4" key="1">
    <citation type="submission" date="2020-07" db="EMBL/GenBank/DDBJ databases">
        <title>Comparative genomics of pyrophilous fungi reveals a link between fire events and developmental genes.</title>
        <authorList>
            <consortium name="DOE Joint Genome Institute"/>
            <person name="Steindorff A.S."/>
            <person name="Carver A."/>
            <person name="Calhoun S."/>
            <person name="Stillman K."/>
            <person name="Liu H."/>
            <person name="Lipzen A."/>
            <person name="Pangilinan J."/>
            <person name="Labutti K."/>
            <person name="Bruns T.D."/>
            <person name="Grigoriev I.V."/>
        </authorList>
    </citation>
    <scope>NUCLEOTIDE SEQUENCE [LARGE SCALE GENOMIC DNA]</scope>
    <source>
        <strain evidence="3 4">CBS 144469</strain>
    </source>
</reference>
<dbReference type="AlphaFoldDB" id="A0A8H6HA28"/>
<protein>
    <submittedName>
        <fullName evidence="3">Uncharacterized protein</fullName>
    </submittedName>
</protein>
<proteinExistence type="predicted"/>
<evidence type="ECO:0000256" key="1">
    <source>
        <dbReference type="SAM" id="Coils"/>
    </source>
</evidence>
<name>A0A8H6HA28_9AGAR</name>
<accession>A0A8H6HA28</accession>
<sequence>MPVPLDLAIALPPMALFLSIAFLYSQFNSRSTEDCTHPLWNLVMYVLCEKYMDRLLPTPQFRLWRFKTEAPGEIEVEDGPEDVENFFDENGECPGDSSISSIKTVAAKIGTIYEVIADYAILMPILRFRFKLVDERFRWIEEVPGIKEMLENPSQTAKAILDALNFIFPIWTVARVSKLTVPLLAELKSPISRHPKSVGDQKEEIDSALNKAKEQVSLQARYIPLAKKFAHQDEILLVAATGDFWAFCCLTRASDEQKREAERLDKELERERRAAFKKARALRGKAEEEEKEKAAEEPIFDKERYVVLSRKEGDEDTNEEKLDDIPSEADPTVSTLPGRKSIYSVDELNAHWKKANPAASSKQLDWIATKPIALSHEAVLKFGETFEVFNGWSPVLKIGTRASNEALMFMRQELRNLATKG</sequence>
<feature type="compositionally biased region" description="Basic and acidic residues" evidence="2">
    <location>
        <begin position="311"/>
        <end position="324"/>
    </location>
</feature>